<dbReference type="RefSeq" id="WP_098455789.1">
    <property type="nucleotide sequence ID" value="NZ_PDJG01000001.1"/>
</dbReference>
<feature type="region of interest" description="Disordered" evidence="1">
    <location>
        <begin position="1"/>
        <end position="24"/>
    </location>
</feature>
<protein>
    <submittedName>
        <fullName evidence="2">Uncharacterized protein</fullName>
    </submittedName>
</protein>
<accession>A0A2A9E916</accession>
<gene>
    <name evidence="2" type="ORF">ATL42_2741</name>
</gene>
<sequence>MSIDWNGNETYETHEPIGPGSPSGLPRFEARRLFKERMKNRHARIEMLRRLVAAGGVVLGSDDAAVQDLNDWFAANIEADPENPGFPSSECYSVCHDMALFLGEVMIERHPNLYWEFFTWGKKSVSFQRQVLMGLSTEDPKFRTNIDIDGMVVGSAHEVLGSQGSIPTYGLVEIKGHLIDIDSTARRPHRSGAHPRPRVPAKLLVVRRAVSARVRPPHGAGIL</sequence>
<keyword evidence="3" id="KW-1185">Reference proteome</keyword>
<dbReference type="OrthoDB" id="3829619at2"/>
<reference evidence="2 3" key="1">
    <citation type="submission" date="2017-10" db="EMBL/GenBank/DDBJ databases">
        <title>Sequencing the genomes of 1000 actinobacteria strains.</title>
        <authorList>
            <person name="Klenk H.-P."/>
        </authorList>
    </citation>
    <scope>NUCLEOTIDE SEQUENCE [LARGE SCALE GENOMIC DNA]</scope>
    <source>
        <strain evidence="2 3">DSM 18966</strain>
    </source>
</reference>
<comment type="caution">
    <text evidence="2">The sequence shown here is derived from an EMBL/GenBank/DDBJ whole genome shotgun (WGS) entry which is preliminary data.</text>
</comment>
<organism evidence="2 3">
    <name type="scientific">Sanguibacter antarcticus</name>
    <dbReference type="NCBI Taxonomy" id="372484"/>
    <lineage>
        <taxon>Bacteria</taxon>
        <taxon>Bacillati</taxon>
        <taxon>Actinomycetota</taxon>
        <taxon>Actinomycetes</taxon>
        <taxon>Micrococcales</taxon>
        <taxon>Sanguibacteraceae</taxon>
        <taxon>Sanguibacter</taxon>
    </lineage>
</organism>
<proteinExistence type="predicted"/>
<dbReference type="Proteomes" id="UP000225548">
    <property type="component" value="Unassembled WGS sequence"/>
</dbReference>
<dbReference type="EMBL" id="PDJG01000001">
    <property type="protein sequence ID" value="PFG34815.1"/>
    <property type="molecule type" value="Genomic_DNA"/>
</dbReference>
<dbReference type="AlphaFoldDB" id="A0A2A9E916"/>
<evidence type="ECO:0000256" key="1">
    <source>
        <dbReference type="SAM" id="MobiDB-lite"/>
    </source>
</evidence>
<feature type="compositionally biased region" description="Polar residues" evidence="1">
    <location>
        <begin position="1"/>
        <end position="10"/>
    </location>
</feature>
<name>A0A2A9E916_9MICO</name>
<evidence type="ECO:0000313" key="3">
    <source>
        <dbReference type="Proteomes" id="UP000225548"/>
    </source>
</evidence>
<evidence type="ECO:0000313" key="2">
    <source>
        <dbReference type="EMBL" id="PFG34815.1"/>
    </source>
</evidence>